<evidence type="ECO:0000313" key="16">
    <source>
        <dbReference type="EMBL" id="RWS20879.1"/>
    </source>
</evidence>
<evidence type="ECO:0000256" key="13">
    <source>
        <dbReference type="ARBA" id="ARBA00023229"/>
    </source>
</evidence>
<evidence type="ECO:0000256" key="2">
    <source>
        <dbReference type="ARBA" id="ARBA00001946"/>
    </source>
</evidence>
<accession>A0A443S015</accession>
<dbReference type="PIRSF" id="PIRSF018427">
    <property type="entry name" value="Isopntndiph_ism"/>
    <property type="match status" value="1"/>
</dbReference>
<evidence type="ECO:0000256" key="6">
    <source>
        <dbReference type="ARBA" id="ARBA00012057"/>
    </source>
</evidence>
<comment type="cofactor">
    <cofactor evidence="2">
        <name>Mg(2+)</name>
        <dbReference type="ChEBI" id="CHEBI:18420"/>
    </cofactor>
</comment>
<comment type="function">
    <text evidence="3">Catalyzes the 1,3-allylic rearrangement of the homoallylic substrate isopentenyl (IPP) to its highly electrophilic allylic isomer, dimethylallyl diphosphate (DMAPP).</text>
</comment>
<keyword evidence="8" id="KW-0479">Metal-binding</keyword>
<dbReference type="Gene3D" id="3.90.79.10">
    <property type="entry name" value="Nucleoside Triphosphate Pyrophosphohydrolase"/>
    <property type="match status" value="1"/>
</dbReference>
<dbReference type="VEuPathDB" id="VectorBase:LDEU011161"/>
<dbReference type="Proteomes" id="UP000288716">
    <property type="component" value="Unassembled WGS sequence"/>
</dbReference>
<comment type="pathway">
    <text evidence="4">Isoprenoid biosynthesis; dimethylallyl diphosphate biosynthesis; dimethylallyl diphosphate from isopentenyl diphosphate: step 1/1.</text>
</comment>
<dbReference type="SUPFAM" id="SSF55811">
    <property type="entry name" value="Nudix"/>
    <property type="match status" value="1"/>
</dbReference>
<dbReference type="EC" id="5.3.3.2" evidence="6"/>
<keyword evidence="9" id="KW-0153">Cholesterol metabolism</keyword>
<dbReference type="OrthoDB" id="510307at2759"/>
<dbReference type="Pfam" id="PF00293">
    <property type="entry name" value="NUDIX"/>
    <property type="match status" value="1"/>
</dbReference>
<comment type="similarity">
    <text evidence="5">Belongs to the IPP isomerase type 1 family.</text>
</comment>
<keyword evidence="9" id="KW-1207">Sterol metabolism</keyword>
<evidence type="ECO:0000313" key="17">
    <source>
        <dbReference type="Proteomes" id="UP000288716"/>
    </source>
</evidence>
<dbReference type="PANTHER" id="PTHR10885:SF0">
    <property type="entry name" value="ISOPENTENYL-DIPHOSPHATE DELTA-ISOMERASE"/>
    <property type="match status" value="1"/>
</dbReference>
<sequence length="228" mass="26901">MSSEVSDILELKGNYDEDQIKQMNDLCIETDYDDNIIGSVSKFECHLMRNINKGMVHRALSVLIFNENNEFLLTQRSMEKITFPGVYTNTVCSHPLYCETEMDGIRGAQKAAQRRVMFELGVNVEDVPLHDFQFMTRFHYTASSNDTWGENEISYVFIVHKNVRINPNPNEVMSAKYYSKNQLDLFINANRKQLTPWFSFVFDAFLYNWWNNLDNLDKYRNEKTIHRF</sequence>
<dbReference type="InterPro" id="IPR015797">
    <property type="entry name" value="NUDIX_hydrolase-like_dom_sf"/>
</dbReference>
<evidence type="ECO:0000256" key="14">
    <source>
        <dbReference type="ARBA" id="ARBA00023235"/>
    </source>
</evidence>
<dbReference type="InterPro" id="IPR011876">
    <property type="entry name" value="IsopentenylPP_isomerase_typ1"/>
</dbReference>
<evidence type="ECO:0000256" key="10">
    <source>
        <dbReference type="ARBA" id="ARBA00022842"/>
    </source>
</evidence>
<evidence type="ECO:0000256" key="7">
    <source>
        <dbReference type="ARBA" id="ARBA00022516"/>
    </source>
</evidence>
<dbReference type="AlphaFoldDB" id="A0A443S015"/>
<keyword evidence="9" id="KW-0152">Cholesterol biosynthesis</keyword>
<keyword evidence="11" id="KW-0752">Steroid biosynthesis</keyword>
<comment type="caution">
    <text evidence="16">The sequence shown here is derived from an EMBL/GenBank/DDBJ whole genome shotgun (WGS) entry which is preliminary data.</text>
</comment>
<keyword evidence="9" id="KW-0753">Steroid metabolism</keyword>
<keyword evidence="17" id="KW-1185">Reference proteome</keyword>
<evidence type="ECO:0000256" key="8">
    <source>
        <dbReference type="ARBA" id="ARBA00022723"/>
    </source>
</evidence>
<reference evidence="16 17" key="1">
    <citation type="journal article" date="2018" name="Gigascience">
        <title>Genomes of trombidid mites reveal novel predicted allergens and laterally-transferred genes associated with secondary metabolism.</title>
        <authorList>
            <person name="Dong X."/>
            <person name="Chaisiri K."/>
            <person name="Xia D."/>
            <person name="Armstrong S.D."/>
            <person name="Fang Y."/>
            <person name="Donnelly M.J."/>
            <person name="Kadowaki T."/>
            <person name="McGarry J.W."/>
            <person name="Darby A.C."/>
            <person name="Makepeace B.L."/>
        </authorList>
    </citation>
    <scope>NUCLEOTIDE SEQUENCE [LARGE SCALE GENOMIC DNA]</scope>
    <source>
        <strain evidence="16">UoL-UT</strain>
    </source>
</reference>
<keyword evidence="9" id="KW-0756">Sterol biosynthesis</keyword>
<keyword evidence="10" id="KW-0460">Magnesium</keyword>
<dbReference type="NCBIfam" id="TIGR02150">
    <property type="entry name" value="IPP_isom_1"/>
    <property type="match status" value="1"/>
</dbReference>
<evidence type="ECO:0000256" key="9">
    <source>
        <dbReference type="ARBA" id="ARBA00022778"/>
    </source>
</evidence>
<keyword evidence="12" id="KW-0443">Lipid metabolism</keyword>
<dbReference type="GO" id="GO:0004452">
    <property type="term" value="F:isopentenyl-diphosphate delta-isomerase activity"/>
    <property type="evidence" value="ECO:0007669"/>
    <property type="project" value="UniProtKB-EC"/>
</dbReference>
<dbReference type="InterPro" id="IPR000086">
    <property type="entry name" value="NUDIX_hydrolase_dom"/>
</dbReference>
<dbReference type="UniPathway" id="UPA00059">
    <property type="reaction ID" value="UER00104"/>
</dbReference>
<evidence type="ECO:0000256" key="3">
    <source>
        <dbReference type="ARBA" id="ARBA00003951"/>
    </source>
</evidence>
<dbReference type="PANTHER" id="PTHR10885">
    <property type="entry name" value="ISOPENTENYL-DIPHOSPHATE DELTA-ISOMERASE"/>
    <property type="match status" value="1"/>
</dbReference>
<gene>
    <name evidence="16" type="ORF">B4U80_02751</name>
</gene>
<evidence type="ECO:0000256" key="1">
    <source>
        <dbReference type="ARBA" id="ARBA00000374"/>
    </source>
</evidence>
<dbReference type="GO" id="GO:0046872">
    <property type="term" value="F:metal ion binding"/>
    <property type="evidence" value="ECO:0007669"/>
    <property type="project" value="UniProtKB-KW"/>
</dbReference>
<evidence type="ECO:0000256" key="12">
    <source>
        <dbReference type="ARBA" id="ARBA00023098"/>
    </source>
</evidence>
<proteinExistence type="inferred from homology"/>
<evidence type="ECO:0000256" key="11">
    <source>
        <dbReference type="ARBA" id="ARBA00022955"/>
    </source>
</evidence>
<dbReference type="PROSITE" id="PS51462">
    <property type="entry name" value="NUDIX"/>
    <property type="match status" value="1"/>
</dbReference>
<dbReference type="CDD" id="cd02885">
    <property type="entry name" value="NUDIX_IPP_Isomerase"/>
    <property type="match status" value="1"/>
</dbReference>
<dbReference type="GO" id="GO:0005737">
    <property type="term" value="C:cytoplasm"/>
    <property type="evidence" value="ECO:0007669"/>
    <property type="project" value="TreeGrafter"/>
</dbReference>
<keyword evidence="7" id="KW-0444">Lipid biosynthesis</keyword>
<dbReference type="EMBL" id="NCKV01014965">
    <property type="protein sequence ID" value="RWS20879.1"/>
    <property type="molecule type" value="Genomic_DNA"/>
</dbReference>
<name>A0A443S015_9ACAR</name>
<protein>
    <recommendedName>
        <fullName evidence="6">isopentenyl-diphosphate Delta-isomerase</fullName>
        <ecNumber evidence="6">5.3.3.2</ecNumber>
    </recommendedName>
</protein>
<dbReference type="STRING" id="299467.A0A443S015"/>
<evidence type="ECO:0000259" key="15">
    <source>
        <dbReference type="PROSITE" id="PS51462"/>
    </source>
</evidence>
<keyword evidence="13" id="KW-0414">Isoprene biosynthesis</keyword>
<keyword evidence="14 16" id="KW-0413">Isomerase</keyword>
<comment type="catalytic activity">
    <reaction evidence="1">
        <text>isopentenyl diphosphate = dimethylallyl diphosphate</text>
        <dbReference type="Rhea" id="RHEA:23284"/>
        <dbReference type="ChEBI" id="CHEBI:57623"/>
        <dbReference type="ChEBI" id="CHEBI:128769"/>
        <dbReference type="EC" id="5.3.3.2"/>
    </reaction>
</comment>
<feature type="domain" description="Nudix hydrolase" evidence="15">
    <location>
        <begin position="55"/>
        <end position="200"/>
    </location>
</feature>
<evidence type="ECO:0000256" key="4">
    <source>
        <dbReference type="ARBA" id="ARBA00004826"/>
    </source>
</evidence>
<dbReference type="GO" id="GO:0050992">
    <property type="term" value="P:dimethylallyl diphosphate biosynthetic process"/>
    <property type="evidence" value="ECO:0007669"/>
    <property type="project" value="UniProtKB-UniPathway"/>
</dbReference>
<dbReference type="FunFam" id="3.90.79.10:FF:000012">
    <property type="entry name" value="Isopentenyl-diphosphate Delta-isomerase 1"/>
    <property type="match status" value="1"/>
</dbReference>
<evidence type="ECO:0000256" key="5">
    <source>
        <dbReference type="ARBA" id="ARBA00007579"/>
    </source>
</evidence>
<dbReference type="GO" id="GO:0006695">
    <property type="term" value="P:cholesterol biosynthetic process"/>
    <property type="evidence" value="ECO:0007669"/>
    <property type="project" value="UniProtKB-KW"/>
</dbReference>
<dbReference type="GO" id="GO:0009240">
    <property type="term" value="P:isopentenyl diphosphate biosynthetic process"/>
    <property type="evidence" value="ECO:0007669"/>
    <property type="project" value="TreeGrafter"/>
</dbReference>
<organism evidence="16 17">
    <name type="scientific">Leptotrombidium deliense</name>
    <dbReference type="NCBI Taxonomy" id="299467"/>
    <lineage>
        <taxon>Eukaryota</taxon>
        <taxon>Metazoa</taxon>
        <taxon>Ecdysozoa</taxon>
        <taxon>Arthropoda</taxon>
        <taxon>Chelicerata</taxon>
        <taxon>Arachnida</taxon>
        <taxon>Acari</taxon>
        <taxon>Acariformes</taxon>
        <taxon>Trombidiformes</taxon>
        <taxon>Prostigmata</taxon>
        <taxon>Anystina</taxon>
        <taxon>Parasitengona</taxon>
        <taxon>Trombiculoidea</taxon>
        <taxon>Trombiculidae</taxon>
        <taxon>Leptotrombidium</taxon>
    </lineage>
</organism>